<dbReference type="PANTHER" id="PTHR14974">
    <property type="entry name" value="SIMILAR TO RIKEN CDNA 1700025G04 GENE"/>
    <property type="match status" value="1"/>
</dbReference>
<sequence>MGCTSAKHVSTVPSDEEGGKGKTYHNGDVFGDEYKAKTVEEVKYMHCEEERVATRNQDNLEKSATSNRARSQKDGMGIGNSQRSNIHTSESQQEFFRMLDEKIEKGRDYCSEEEDVT</sequence>
<organism evidence="2 3">
    <name type="scientific">Erpetoichthys calabaricus</name>
    <name type="common">Rope fish</name>
    <name type="synonym">Calamoichthys calabaricus</name>
    <dbReference type="NCBI Taxonomy" id="27687"/>
    <lineage>
        <taxon>Eukaryota</taxon>
        <taxon>Metazoa</taxon>
        <taxon>Chordata</taxon>
        <taxon>Craniata</taxon>
        <taxon>Vertebrata</taxon>
        <taxon>Euteleostomi</taxon>
        <taxon>Actinopterygii</taxon>
        <taxon>Polypteriformes</taxon>
        <taxon>Polypteridae</taxon>
        <taxon>Erpetoichthys</taxon>
    </lineage>
</organism>
<keyword evidence="3" id="KW-1185">Reference proteome</keyword>
<dbReference type="Pfam" id="PF15389">
    <property type="entry name" value="DUF4612"/>
    <property type="match status" value="1"/>
</dbReference>
<reference evidence="2" key="1">
    <citation type="submission" date="2021-06" db="EMBL/GenBank/DDBJ databases">
        <authorList>
            <consortium name="Wellcome Sanger Institute Data Sharing"/>
        </authorList>
    </citation>
    <scope>NUCLEOTIDE SEQUENCE [LARGE SCALE GENOMIC DNA]</scope>
</reference>
<name>A0A8C4TPQ5_ERPCA</name>
<dbReference type="Proteomes" id="UP000694620">
    <property type="component" value="Chromosome 10"/>
</dbReference>
<feature type="region of interest" description="Disordered" evidence="1">
    <location>
        <begin position="1"/>
        <end position="29"/>
    </location>
</feature>
<feature type="region of interest" description="Disordered" evidence="1">
    <location>
        <begin position="54"/>
        <end position="93"/>
    </location>
</feature>
<feature type="compositionally biased region" description="Polar residues" evidence="1">
    <location>
        <begin position="79"/>
        <end position="93"/>
    </location>
</feature>
<proteinExistence type="predicted"/>
<evidence type="ECO:0000313" key="2">
    <source>
        <dbReference type="Ensembl" id="ENSECRP00000032457.1"/>
    </source>
</evidence>
<dbReference type="AlphaFoldDB" id="A0A8C4TPQ5"/>
<dbReference type="Ensembl" id="ENSECRT00000033179.1">
    <property type="protein sequence ID" value="ENSECRP00000032457.1"/>
    <property type="gene ID" value="ENSECRG00000021998.1"/>
</dbReference>
<evidence type="ECO:0000313" key="3">
    <source>
        <dbReference type="Proteomes" id="UP000694620"/>
    </source>
</evidence>
<protein>
    <submittedName>
        <fullName evidence="2">Zgc:92140</fullName>
    </submittedName>
</protein>
<reference evidence="2" key="3">
    <citation type="submission" date="2025-09" db="UniProtKB">
        <authorList>
            <consortium name="Ensembl"/>
        </authorList>
    </citation>
    <scope>IDENTIFICATION</scope>
</reference>
<accession>A0A8C4TPQ5</accession>
<evidence type="ECO:0000256" key="1">
    <source>
        <dbReference type="SAM" id="MobiDB-lite"/>
    </source>
</evidence>
<dbReference type="PANTHER" id="PTHR14974:SF3">
    <property type="entry name" value="SIMILAR TO RIKEN CDNA 1700025G04 GENE"/>
    <property type="match status" value="1"/>
</dbReference>
<gene>
    <name evidence="2" type="primary">C1orf21</name>
    <name evidence="2" type="synonym">LOC114658674</name>
</gene>
<reference evidence="2" key="2">
    <citation type="submission" date="2025-08" db="UniProtKB">
        <authorList>
            <consortium name="Ensembl"/>
        </authorList>
    </citation>
    <scope>IDENTIFICATION</scope>
</reference>
<dbReference type="InterPro" id="IPR027967">
    <property type="entry name" value="DUF4612"/>
</dbReference>
<dbReference type="GeneTree" id="ENSGT00390000014594"/>